<protein>
    <submittedName>
        <fullName evidence="1">Uncharacterized protein</fullName>
    </submittedName>
</protein>
<sequence>MEGLRRQVGTYLDDWLAVAAARAIKYDERGL</sequence>
<gene>
    <name evidence="1" type="ORF">Gogos_000619</name>
</gene>
<dbReference type="EMBL" id="JABEZY010000013">
    <property type="protein sequence ID" value="MBA0751713.1"/>
    <property type="molecule type" value="Genomic_DNA"/>
</dbReference>
<evidence type="ECO:0000313" key="2">
    <source>
        <dbReference type="Proteomes" id="UP000593579"/>
    </source>
</evidence>
<name>A0A7J9CT99_GOSGO</name>
<comment type="caution">
    <text evidence="1">The sequence shown here is derived from an EMBL/GenBank/DDBJ whole genome shotgun (WGS) entry which is preliminary data.</text>
</comment>
<keyword evidence="2" id="KW-1185">Reference proteome</keyword>
<dbReference type="Proteomes" id="UP000593579">
    <property type="component" value="Unassembled WGS sequence"/>
</dbReference>
<feature type="non-terminal residue" evidence="1">
    <location>
        <position position="31"/>
    </location>
</feature>
<reference evidence="1 2" key="1">
    <citation type="journal article" date="2019" name="Genome Biol. Evol.">
        <title>Insights into the evolution of the New World diploid cottons (Gossypium, subgenus Houzingenia) based on genome sequencing.</title>
        <authorList>
            <person name="Grover C.E."/>
            <person name="Arick M.A. 2nd"/>
            <person name="Thrash A."/>
            <person name="Conover J.L."/>
            <person name="Sanders W.S."/>
            <person name="Peterson D.G."/>
            <person name="Frelichowski J.E."/>
            <person name="Scheffler J.A."/>
            <person name="Scheffler B.E."/>
            <person name="Wendel J.F."/>
        </authorList>
    </citation>
    <scope>NUCLEOTIDE SEQUENCE [LARGE SCALE GENOMIC DNA]</scope>
    <source>
        <strain evidence="1">5</strain>
        <tissue evidence="1">Leaf</tissue>
    </source>
</reference>
<evidence type="ECO:0000313" key="1">
    <source>
        <dbReference type="EMBL" id="MBA0751713.1"/>
    </source>
</evidence>
<dbReference type="AlphaFoldDB" id="A0A7J9CT99"/>
<proteinExistence type="predicted"/>
<accession>A0A7J9CT99</accession>
<organism evidence="1 2">
    <name type="scientific">Gossypium gossypioides</name>
    <name type="common">Mexican cotton</name>
    <name type="synonym">Selera gossypioides</name>
    <dbReference type="NCBI Taxonomy" id="34282"/>
    <lineage>
        <taxon>Eukaryota</taxon>
        <taxon>Viridiplantae</taxon>
        <taxon>Streptophyta</taxon>
        <taxon>Embryophyta</taxon>
        <taxon>Tracheophyta</taxon>
        <taxon>Spermatophyta</taxon>
        <taxon>Magnoliopsida</taxon>
        <taxon>eudicotyledons</taxon>
        <taxon>Gunneridae</taxon>
        <taxon>Pentapetalae</taxon>
        <taxon>rosids</taxon>
        <taxon>malvids</taxon>
        <taxon>Malvales</taxon>
        <taxon>Malvaceae</taxon>
        <taxon>Malvoideae</taxon>
        <taxon>Gossypium</taxon>
    </lineage>
</organism>